<dbReference type="PANTHER" id="PTHR13084">
    <property type="entry name" value="T-CELL LYMPHOMA BREAKPOINT-ASSOCIATED TARGET 1-RELATED"/>
    <property type="match status" value="1"/>
</dbReference>
<keyword evidence="3 7" id="KW-1003">Cell membrane</keyword>
<keyword evidence="4 7" id="KW-0812">Transmembrane</keyword>
<feature type="signal peptide" evidence="8">
    <location>
        <begin position="1"/>
        <end position="25"/>
    </location>
</feature>
<keyword evidence="5 7" id="KW-1133">Transmembrane helix</keyword>
<evidence type="ECO:0000256" key="5">
    <source>
        <dbReference type="ARBA" id="ARBA00022989"/>
    </source>
</evidence>
<keyword evidence="8" id="KW-0732">Signal</keyword>
<comment type="caution">
    <text evidence="7">Lacks conserved residue(s) required for the propagation of feature annotation.</text>
</comment>
<evidence type="ECO:0000256" key="3">
    <source>
        <dbReference type="ARBA" id="ARBA00022475"/>
    </source>
</evidence>
<evidence type="ECO:0000256" key="4">
    <source>
        <dbReference type="ARBA" id="ARBA00022692"/>
    </source>
</evidence>
<keyword evidence="6 7" id="KW-0472">Membrane</keyword>
<comment type="caution">
    <text evidence="9">The sequence shown here is derived from an EMBL/GenBank/DDBJ whole genome shotgun (WGS) entry which is preliminary data.</text>
</comment>
<dbReference type="GO" id="GO:0002028">
    <property type="term" value="P:regulation of sodium ion transport"/>
    <property type="evidence" value="ECO:0007669"/>
    <property type="project" value="UniProtKB-UniRule"/>
</dbReference>
<evidence type="ECO:0000256" key="2">
    <source>
        <dbReference type="ARBA" id="ARBA00006364"/>
    </source>
</evidence>
<evidence type="ECO:0000256" key="1">
    <source>
        <dbReference type="ARBA" id="ARBA00004651"/>
    </source>
</evidence>
<evidence type="ECO:0000313" key="9">
    <source>
        <dbReference type="EMBL" id="KAJ8949159.1"/>
    </source>
</evidence>
<accession>A0AAV8YF88</accession>
<dbReference type="InterPro" id="IPR008516">
    <property type="entry name" value="Na/K-Atpase_Interacting"/>
</dbReference>
<comment type="subcellular location">
    <subcellularLocation>
        <location evidence="1 7">Cell membrane</location>
        <topology evidence="1 7">Multi-pass membrane protein</topology>
    </subcellularLocation>
</comment>
<feature type="transmembrane region" description="Helical" evidence="7">
    <location>
        <begin position="35"/>
        <end position="51"/>
    </location>
</feature>
<evidence type="ECO:0000256" key="8">
    <source>
        <dbReference type="SAM" id="SignalP"/>
    </source>
</evidence>
<evidence type="ECO:0000256" key="6">
    <source>
        <dbReference type="ARBA" id="ARBA00023136"/>
    </source>
</evidence>
<dbReference type="Proteomes" id="UP001162162">
    <property type="component" value="Unassembled WGS sequence"/>
</dbReference>
<name>A0AAV8YF88_9CUCU</name>
<proteinExistence type="inferred from homology"/>
<protein>
    <recommendedName>
        <fullName evidence="7">Sodium/potassium-transporting ATPase subunit beta-1-interacting protein</fullName>
        <shortName evidence="7">Na(+)/K(+)-transporting ATPase subunit beta-1-interacting protein</shortName>
    </recommendedName>
</protein>
<dbReference type="PANTHER" id="PTHR13084:SF6">
    <property type="entry name" value="SODIUM_POTASSIUM-TRANSPORTING ATPASE SUBUNIT BETA-1-INTERACTING PROTEIN"/>
    <property type="match status" value="1"/>
</dbReference>
<dbReference type="EMBL" id="JAPWTK010000123">
    <property type="protein sequence ID" value="KAJ8949159.1"/>
    <property type="molecule type" value="Genomic_DNA"/>
</dbReference>
<reference evidence="9" key="1">
    <citation type="journal article" date="2023" name="Insect Mol. Biol.">
        <title>Genome sequencing provides insights into the evolution of gene families encoding plant cell wall-degrading enzymes in longhorned beetles.</title>
        <authorList>
            <person name="Shin N.R."/>
            <person name="Okamura Y."/>
            <person name="Kirsch R."/>
            <person name="Pauchet Y."/>
        </authorList>
    </citation>
    <scope>NUCLEOTIDE SEQUENCE</scope>
    <source>
        <strain evidence="9">AMC_N1</strain>
    </source>
</reference>
<sequence>MGFFVTSRYFFLSVCLLQMVLVVQRQVTSCGRFWLGWNIFIICLYLNVAWLDHDKNKVLKLDLNSDSWWKKEGRDVKCAMLMLFRFEYEGCLVSYVHVEIFQADFSAFLLFKNLLYGFQLLNVIIGLCLCRTFSEEDDTFNFEKPDGPDNFLLHPMYVSSSDNLHSSNRHINLTSKKYVFPNVANFNDQKYHKRPYNKQVCRHHS</sequence>
<dbReference type="GO" id="GO:0005886">
    <property type="term" value="C:plasma membrane"/>
    <property type="evidence" value="ECO:0007669"/>
    <property type="project" value="UniProtKB-SubCell"/>
</dbReference>
<keyword evidence="10" id="KW-1185">Reference proteome</keyword>
<gene>
    <name evidence="9" type="ORF">NQ318_012907</name>
</gene>
<feature type="chain" id="PRO_5043933772" description="Sodium/potassium-transporting ATPase subunit beta-1-interacting protein" evidence="8">
    <location>
        <begin position="26"/>
        <end position="205"/>
    </location>
</feature>
<dbReference type="Pfam" id="PF05640">
    <property type="entry name" value="NKAIN"/>
    <property type="match status" value="1"/>
</dbReference>
<organism evidence="9 10">
    <name type="scientific">Aromia moschata</name>
    <dbReference type="NCBI Taxonomy" id="1265417"/>
    <lineage>
        <taxon>Eukaryota</taxon>
        <taxon>Metazoa</taxon>
        <taxon>Ecdysozoa</taxon>
        <taxon>Arthropoda</taxon>
        <taxon>Hexapoda</taxon>
        <taxon>Insecta</taxon>
        <taxon>Pterygota</taxon>
        <taxon>Neoptera</taxon>
        <taxon>Endopterygota</taxon>
        <taxon>Coleoptera</taxon>
        <taxon>Polyphaga</taxon>
        <taxon>Cucujiformia</taxon>
        <taxon>Chrysomeloidea</taxon>
        <taxon>Cerambycidae</taxon>
        <taxon>Cerambycinae</taxon>
        <taxon>Callichromatini</taxon>
        <taxon>Aromia</taxon>
    </lineage>
</organism>
<evidence type="ECO:0000256" key="7">
    <source>
        <dbReference type="RuleBase" id="RU368041"/>
    </source>
</evidence>
<evidence type="ECO:0000313" key="10">
    <source>
        <dbReference type="Proteomes" id="UP001162162"/>
    </source>
</evidence>
<dbReference type="AlphaFoldDB" id="A0AAV8YF88"/>
<comment type="similarity">
    <text evidence="2 7">Belongs to the NKAIN family.</text>
</comment>